<feature type="transmembrane region" description="Helical" evidence="6">
    <location>
        <begin position="420"/>
        <end position="445"/>
    </location>
</feature>
<comment type="caution">
    <text evidence="8">The sequence shown here is derived from an EMBL/GenBank/DDBJ whole genome shotgun (WGS) entry which is preliminary data.</text>
</comment>
<proteinExistence type="predicted"/>
<feature type="transmembrane region" description="Helical" evidence="6">
    <location>
        <begin position="355"/>
        <end position="376"/>
    </location>
</feature>
<dbReference type="InterPro" id="IPR011701">
    <property type="entry name" value="MFS"/>
</dbReference>
<feature type="transmembrane region" description="Helical" evidence="6">
    <location>
        <begin position="183"/>
        <end position="202"/>
    </location>
</feature>
<feature type="domain" description="Major facilitator superfamily (MFS) profile" evidence="7">
    <location>
        <begin position="30"/>
        <end position="449"/>
    </location>
</feature>
<organism evidence="8 9">
    <name type="scientific">Streptomyces plicatus</name>
    <dbReference type="NCBI Taxonomy" id="1922"/>
    <lineage>
        <taxon>Bacteria</taxon>
        <taxon>Bacillati</taxon>
        <taxon>Actinomycetota</taxon>
        <taxon>Actinomycetes</taxon>
        <taxon>Kitasatosporales</taxon>
        <taxon>Streptomycetaceae</taxon>
        <taxon>Streptomyces</taxon>
        <taxon>Streptomyces rochei group</taxon>
    </lineage>
</organism>
<sequence>MAVHPLPPRRTSAPETPDPPAYDRRRAWLILAMVVAFMMINYADKSVLGLAAVPLMDELTIDKSTYGLISSSFYVLFSVSGLVVGLLSARWSTRTMLLVMAALWAVAQLPALVATVPALVAGRLLLGAAEGPAASMSMHTLYGWFPPGRRGMPSALQIGGAALGTAVAAPVLTWFIVNLGWRSAFVALAITSAAWCLVWYAVGKDGPYSAAAQRSAAGAAPASGTPETPGAGERNGTRPTAEAPAPPLSRLLLSGTVVGSVLSAFGSHWALAVSSAWLPVYLQTQLDLTASTASVAVSAVSVLSLLLLLSVPALVDRRKRHGRAGRAADGIAQGAAVLVSGAALALLPFAEQRAAQLALVAVAFAAHAVAIPLHYVTTAAVVPAARRGPVFGVVAATGTLPGMFVPYLTGHLVDGAASEATGYAIAFLLSAAVMAVCGAVAMLAIRPDRDARALGGEG</sequence>
<evidence type="ECO:0000313" key="9">
    <source>
        <dbReference type="Proteomes" id="UP001596321"/>
    </source>
</evidence>
<dbReference type="RefSeq" id="WP_193449533.1">
    <property type="nucleotide sequence ID" value="NZ_BMUJ01000006.1"/>
</dbReference>
<dbReference type="Gene3D" id="1.20.1250.20">
    <property type="entry name" value="MFS general substrate transporter like domains"/>
    <property type="match status" value="2"/>
</dbReference>
<dbReference type="PANTHER" id="PTHR11662">
    <property type="entry name" value="SOLUTE CARRIER FAMILY 17"/>
    <property type="match status" value="1"/>
</dbReference>
<evidence type="ECO:0000313" key="8">
    <source>
        <dbReference type="EMBL" id="MFC6506437.1"/>
    </source>
</evidence>
<gene>
    <name evidence="8" type="ORF">ACFQFF_34550</name>
</gene>
<evidence type="ECO:0000256" key="5">
    <source>
        <dbReference type="SAM" id="MobiDB-lite"/>
    </source>
</evidence>
<dbReference type="Pfam" id="PF07690">
    <property type="entry name" value="MFS_1"/>
    <property type="match status" value="1"/>
</dbReference>
<feature type="transmembrane region" description="Helical" evidence="6">
    <location>
        <begin position="327"/>
        <end position="349"/>
    </location>
</feature>
<keyword evidence="4 6" id="KW-0472">Membrane</keyword>
<evidence type="ECO:0000256" key="2">
    <source>
        <dbReference type="ARBA" id="ARBA00022692"/>
    </source>
</evidence>
<reference evidence="9" key="1">
    <citation type="journal article" date="2019" name="Int. J. Syst. Evol. Microbiol.">
        <title>The Global Catalogue of Microorganisms (GCM) 10K type strain sequencing project: providing services to taxonomists for standard genome sequencing and annotation.</title>
        <authorList>
            <consortium name="The Broad Institute Genomics Platform"/>
            <consortium name="The Broad Institute Genome Sequencing Center for Infectious Disease"/>
            <person name="Wu L."/>
            <person name="Ma J."/>
        </authorList>
    </citation>
    <scope>NUCLEOTIDE SEQUENCE [LARGE SCALE GENOMIC DNA]</scope>
    <source>
        <strain evidence="9">JCM 4504</strain>
    </source>
</reference>
<accession>A0ABW1Y753</accession>
<keyword evidence="9" id="KW-1185">Reference proteome</keyword>
<evidence type="ECO:0000256" key="3">
    <source>
        <dbReference type="ARBA" id="ARBA00022989"/>
    </source>
</evidence>
<feature type="region of interest" description="Disordered" evidence="5">
    <location>
        <begin position="219"/>
        <end position="244"/>
    </location>
</feature>
<dbReference type="Proteomes" id="UP001596321">
    <property type="component" value="Unassembled WGS sequence"/>
</dbReference>
<dbReference type="InterPro" id="IPR050382">
    <property type="entry name" value="MFS_Na/Anion_cotransporter"/>
</dbReference>
<feature type="transmembrane region" description="Helical" evidence="6">
    <location>
        <begin position="96"/>
        <end position="118"/>
    </location>
</feature>
<dbReference type="InterPro" id="IPR020846">
    <property type="entry name" value="MFS_dom"/>
</dbReference>
<protein>
    <submittedName>
        <fullName evidence="8">MFS transporter</fullName>
    </submittedName>
</protein>
<evidence type="ECO:0000256" key="1">
    <source>
        <dbReference type="ARBA" id="ARBA00004651"/>
    </source>
</evidence>
<dbReference type="SUPFAM" id="SSF103473">
    <property type="entry name" value="MFS general substrate transporter"/>
    <property type="match status" value="1"/>
</dbReference>
<name>A0ABW1Y753_STRPL</name>
<feature type="transmembrane region" description="Helical" evidence="6">
    <location>
        <begin position="388"/>
        <end position="408"/>
    </location>
</feature>
<dbReference type="PROSITE" id="PS50850">
    <property type="entry name" value="MFS"/>
    <property type="match status" value="1"/>
</dbReference>
<dbReference type="PANTHER" id="PTHR11662:SF450">
    <property type="entry name" value="BLR1003 PROTEIN"/>
    <property type="match status" value="1"/>
</dbReference>
<feature type="transmembrane region" description="Helical" evidence="6">
    <location>
        <begin position="27"/>
        <end position="44"/>
    </location>
</feature>
<keyword evidence="2 6" id="KW-0812">Transmembrane</keyword>
<feature type="transmembrane region" description="Helical" evidence="6">
    <location>
        <begin position="291"/>
        <end position="315"/>
    </location>
</feature>
<feature type="transmembrane region" description="Helical" evidence="6">
    <location>
        <begin position="64"/>
        <end position="89"/>
    </location>
</feature>
<keyword evidence="3 6" id="KW-1133">Transmembrane helix</keyword>
<evidence type="ECO:0000259" key="7">
    <source>
        <dbReference type="PROSITE" id="PS50850"/>
    </source>
</evidence>
<feature type="transmembrane region" description="Helical" evidence="6">
    <location>
        <begin position="156"/>
        <end position="177"/>
    </location>
</feature>
<dbReference type="InterPro" id="IPR036259">
    <property type="entry name" value="MFS_trans_sf"/>
</dbReference>
<feature type="compositionally biased region" description="Low complexity" evidence="5">
    <location>
        <begin position="219"/>
        <end position="232"/>
    </location>
</feature>
<comment type="subcellular location">
    <subcellularLocation>
        <location evidence="1">Cell membrane</location>
        <topology evidence="1">Multi-pass membrane protein</topology>
    </subcellularLocation>
</comment>
<evidence type="ECO:0000256" key="6">
    <source>
        <dbReference type="SAM" id="Phobius"/>
    </source>
</evidence>
<evidence type="ECO:0000256" key="4">
    <source>
        <dbReference type="ARBA" id="ARBA00023136"/>
    </source>
</evidence>
<dbReference type="EMBL" id="JBHSUW010000001">
    <property type="protein sequence ID" value="MFC6506437.1"/>
    <property type="molecule type" value="Genomic_DNA"/>
</dbReference>